<protein>
    <submittedName>
        <fullName evidence="2">Uncharacterized protein</fullName>
    </submittedName>
</protein>
<dbReference type="AlphaFoldDB" id="A0AAD6XRA0"/>
<feature type="region of interest" description="Disordered" evidence="1">
    <location>
        <begin position="25"/>
        <end position="69"/>
    </location>
</feature>
<feature type="compositionally biased region" description="Low complexity" evidence="1">
    <location>
        <begin position="45"/>
        <end position="55"/>
    </location>
</feature>
<feature type="compositionally biased region" description="Basic residues" evidence="1">
    <location>
        <begin position="29"/>
        <end position="44"/>
    </location>
</feature>
<reference evidence="2" key="1">
    <citation type="submission" date="2023-03" db="EMBL/GenBank/DDBJ databases">
        <title>Massive genome expansion in bonnet fungi (Mycena s.s.) driven by repeated elements and novel gene families across ecological guilds.</title>
        <authorList>
            <consortium name="Lawrence Berkeley National Laboratory"/>
            <person name="Harder C.B."/>
            <person name="Miyauchi S."/>
            <person name="Viragh M."/>
            <person name="Kuo A."/>
            <person name="Thoen E."/>
            <person name="Andreopoulos B."/>
            <person name="Lu D."/>
            <person name="Skrede I."/>
            <person name="Drula E."/>
            <person name="Henrissat B."/>
            <person name="Morin E."/>
            <person name="Kohler A."/>
            <person name="Barry K."/>
            <person name="LaButti K."/>
            <person name="Morin E."/>
            <person name="Salamov A."/>
            <person name="Lipzen A."/>
            <person name="Mereny Z."/>
            <person name="Hegedus B."/>
            <person name="Baldrian P."/>
            <person name="Stursova M."/>
            <person name="Weitz H."/>
            <person name="Taylor A."/>
            <person name="Grigoriev I.V."/>
            <person name="Nagy L.G."/>
            <person name="Martin F."/>
            <person name="Kauserud H."/>
        </authorList>
    </citation>
    <scope>NUCLEOTIDE SEQUENCE</scope>
    <source>
        <strain evidence="2">CBHHK173m</strain>
    </source>
</reference>
<feature type="region of interest" description="Disordered" evidence="1">
    <location>
        <begin position="115"/>
        <end position="136"/>
    </location>
</feature>
<organism evidence="2 3">
    <name type="scientific">Mycena belliarum</name>
    <dbReference type="NCBI Taxonomy" id="1033014"/>
    <lineage>
        <taxon>Eukaryota</taxon>
        <taxon>Fungi</taxon>
        <taxon>Dikarya</taxon>
        <taxon>Basidiomycota</taxon>
        <taxon>Agaricomycotina</taxon>
        <taxon>Agaricomycetes</taxon>
        <taxon>Agaricomycetidae</taxon>
        <taxon>Agaricales</taxon>
        <taxon>Marasmiineae</taxon>
        <taxon>Mycenaceae</taxon>
        <taxon>Mycena</taxon>
    </lineage>
</organism>
<feature type="region of interest" description="Disordered" evidence="1">
    <location>
        <begin position="255"/>
        <end position="276"/>
    </location>
</feature>
<comment type="caution">
    <text evidence="2">The sequence shown here is derived from an EMBL/GenBank/DDBJ whole genome shotgun (WGS) entry which is preliminary data.</text>
</comment>
<keyword evidence="3" id="KW-1185">Reference proteome</keyword>
<sequence>MGRRSLLAACARTTIEPTEHLSRRWAPSVHRRRTRAKSRHRSRAHSGCTSCVPTSVPRPPSRPGAEPRAVDDVVEHPAQLFGRRRRAESLRAMYPGRATVPMQGAHANRRAWHDSTCAPASRADSPGTQTPRQMPGRANAASRVGLYGHVANPGITDPFECSRAPVEEPEGDADPLDSIGGTPDVAVVEVVATKSRARSRSVKAPVKEEEDELTVPARGWRAKKAVAPVAPKARATRKGAVPAIEAVEKEKTPEYCAHKRKRPQNRYLTESQLHKT</sequence>
<proteinExistence type="predicted"/>
<gene>
    <name evidence="2" type="ORF">B0H15DRAFT_986391</name>
</gene>
<evidence type="ECO:0000256" key="1">
    <source>
        <dbReference type="SAM" id="MobiDB-lite"/>
    </source>
</evidence>
<accession>A0AAD6XRA0</accession>
<dbReference type="Proteomes" id="UP001222325">
    <property type="component" value="Unassembled WGS sequence"/>
</dbReference>
<evidence type="ECO:0000313" key="2">
    <source>
        <dbReference type="EMBL" id="KAJ7086897.1"/>
    </source>
</evidence>
<evidence type="ECO:0000313" key="3">
    <source>
        <dbReference type="Proteomes" id="UP001222325"/>
    </source>
</evidence>
<name>A0AAD6XRA0_9AGAR</name>
<dbReference type="EMBL" id="JARJCN010000030">
    <property type="protein sequence ID" value="KAJ7086897.1"/>
    <property type="molecule type" value="Genomic_DNA"/>
</dbReference>
<feature type="compositionally biased region" description="Polar residues" evidence="1">
    <location>
        <begin position="266"/>
        <end position="276"/>
    </location>
</feature>